<dbReference type="Pfam" id="PF02148">
    <property type="entry name" value="zf-UBP"/>
    <property type="match status" value="1"/>
</dbReference>
<dbReference type="PROSITE" id="PS50271">
    <property type="entry name" value="ZF_UBP"/>
    <property type="match status" value="1"/>
</dbReference>
<keyword evidence="1" id="KW-0479">Metal-binding</keyword>
<reference evidence="3" key="1">
    <citation type="submission" date="2021-11" db="EMBL/GenBank/DDBJ databases">
        <authorList>
            <consortium name="Genoscope - CEA"/>
            <person name="William W."/>
        </authorList>
    </citation>
    <scope>NUCLEOTIDE SEQUENCE</scope>
</reference>
<evidence type="ECO:0000313" key="3">
    <source>
        <dbReference type="EMBL" id="CAH0370648.1"/>
    </source>
</evidence>
<comment type="caution">
    <text evidence="3">The sequence shown here is derived from an EMBL/GenBank/DDBJ whole genome shotgun (WGS) entry which is preliminary data.</text>
</comment>
<dbReference type="InterPro" id="IPR001607">
    <property type="entry name" value="Znf_UBP"/>
</dbReference>
<keyword evidence="1" id="KW-0863">Zinc-finger</keyword>
<name>A0A8J2SF09_9STRA</name>
<dbReference type="SMART" id="SM00290">
    <property type="entry name" value="ZnF_UBP"/>
    <property type="match status" value="1"/>
</dbReference>
<gene>
    <name evidence="3" type="ORF">PECAL_3P05440</name>
</gene>
<dbReference type="GO" id="GO:0008270">
    <property type="term" value="F:zinc ion binding"/>
    <property type="evidence" value="ECO:0007669"/>
    <property type="project" value="UniProtKB-KW"/>
</dbReference>
<dbReference type="Gene3D" id="3.30.40.10">
    <property type="entry name" value="Zinc/RING finger domain, C3HC4 (zinc finger)"/>
    <property type="match status" value="1"/>
</dbReference>
<feature type="domain" description="UBP-type" evidence="2">
    <location>
        <begin position="24"/>
        <end position="124"/>
    </location>
</feature>
<accession>A0A8J2SF09</accession>
<dbReference type="OrthoDB" id="202411at2759"/>
<dbReference type="SUPFAM" id="SSF57850">
    <property type="entry name" value="RING/U-box"/>
    <property type="match status" value="1"/>
</dbReference>
<keyword evidence="4" id="KW-1185">Reference proteome</keyword>
<proteinExistence type="predicted"/>
<dbReference type="InterPro" id="IPR013083">
    <property type="entry name" value="Znf_RING/FYVE/PHD"/>
</dbReference>
<evidence type="ECO:0000313" key="4">
    <source>
        <dbReference type="Proteomes" id="UP000789595"/>
    </source>
</evidence>
<sequence length="186" mass="20209">MTSLYEEELALASDGGGFQVYPKKSTPHLDCISTDPLDGAKALSAVCARCGEDEVWICLQCHAPLCSRYKNGCAKKHAEESNHHIAVSLSDLSVWDFGQDCYLDVYAIPKLRAPYASLHLAKFGEPPSFPGAPVLELGTAPTAENDFLKATDAVTTAVKAYKELWGDDTRFPAARELLMAILESKT</sequence>
<protein>
    <recommendedName>
        <fullName evidence="2">UBP-type domain-containing protein</fullName>
    </recommendedName>
</protein>
<evidence type="ECO:0000256" key="1">
    <source>
        <dbReference type="PROSITE-ProRule" id="PRU00502"/>
    </source>
</evidence>
<dbReference type="AlphaFoldDB" id="A0A8J2SF09"/>
<dbReference type="PANTHER" id="PTHR47665">
    <property type="entry name" value="HISTONE DEACETYLASE-LIKE PROTEIN"/>
    <property type="match status" value="1"/>
</dbReference>
<evidence type="ECO:0000259" key="2">
    <source>
        <dbReference type="PROSITE" id="PS50271"/>
    </source>
</evidence>
<keyword evidence="1" id="KW-0862">Zinc</keyword>
<dbReference type="EMBL" id="CAKKNE010000003">
    <property type="protein sequence ID" value="CAH0370648.1"/>
    <property type="molecule type" value="Genomic_DNA"/>
</dbReference>
<organism evidence="3 4">
    <name type="scientific">Pelagomonas calceolata</name>
    <dbReference type="NCBI Taxonomy" id="35677"/>
    <lineage>
        <taxon>Eukaryota</taxon>
        <taxon>Sar</taxon>
        <taxon>Stramenopiles</taxon>
        <taxon>Ochrophyta</taxon>
        <taxon>Pelagophyceae</taxon>
        <taxon>Pelagomonadales</taxon>
        <taxon>Pelagomonadaceae</taxon>
        <taxon>Pelagomonas</taxon>
    </lineage>
</organism>
<dbReference type="PANTHER" id="PTHR47665:SF1">
    <property type="entry name" value="HISTONE DEACETYLASE-LIKE PROTEIN"/>
    <property type="match status" value="1"/>
</dbReference>
<dbReference type="Proteomes" id="UP000789595">
    <property type="component" value="Unassembled WGS sequence"/>
</dbReference>